<name>A0A5B7ZT27_9GAMM</name>
<dbReference type="InterPro" id="IPR036942">
    <property type="entry name" value="Beta-barrel_TonB_sf"/>
</dbReference>
<dbReference type="InterPro" id="IPR039426">
    <property type="entry name" value="TonB-dep_rcpt-like"/>
</dbReference>
<dbReference type="Gene3D" id="2.170.130.10">
    <property type="entry name" value="TonB-dependent receptor, plug domain"/>
    <property type="match status" value="1"/>
</dbReference>
<dbReference type="Gene3D" id="2.40.170.20">
    <property type="entry name" value="TonB-dependent receptor, beta-barrel domain"/>
    <property type="match status" value="1"/>
</dbReference>
<dbReference type="InterPro" id="IPR057601">
    <property type="entry name" value="Oar-like_b-barrel"/>
</dbReference>
<feature type="region of interest" description="Disordered" evidence="8">
    <location>
        <begin position="55"/>
        <end position="103"/>
    </location>
</feature>
<feature type="compositionally biased region" description="Basic and acidic residues" evidence="8">
    <location>
        <begin position="76"/>
        <end position="97"/>
    </location>
</feature>
<reference evidence="11 12" key="1">
    <citation type="submission" date="2019-06" db="EMBL/GenBank/DDBJ databases">
        <title>Thermomonas aquatica sp. nov., isolated from an industrial wastewater treatment plant.</title>
        <authorList>
            <person name="Jeon J.H."/>
            <person name="Park D.-S."/>
        </authorList>
    </citation>
    <scope>NUCLEOTIDE SEQUENCE [LARGE SCALE GENOMIC DNA]</scope>
    <source>
        <strain evidence="11 12">SY21</strain>
    </source>
</reference>
<keyword evidence="3 7" id="KW-1134">Transmembrane beta strand</keyword>
<protein>
    <submittedName>
        <fullName evidence="11">Uncharacterized protein</fullName>
    </submittedName>
</protein>
<dbReference type="KEGG" id="thes:FHQ07_12750"/>
<evidence type="ECO:0000256" key="3">
    <source>
        <dbReference type="ARBA" id="ARBA00022452"/>
    </source>
</evidence>
<dbReference type="OrthoDB" id="9768147at2"/>
<keyword evidence="2 7" id="KW-0813">Transport</keyword>
<organism evidence="11 12">
    <name type="scientific">Thermomonas aquatica</name>
    <dbReference type="NCBI Taxonomy" id="2202149"/>
    <lineage>
        <taxon>Bacteria</taxon>
        <taxon>Pseudomonadati</taxon>
        <taxon>Pseudomonadota</taxon>
        <taxon>Gammaproteobacteria</taxon>
        <taxon>Lysobacterales</taxon>
        <taxon>Lysobacteraceae</taxon>
        <taxon>Thermomonas</taxon>
    </lineage>
</organism>
<evidence type="ECO:0000313" key="11">
    <source>
        <dbReference type="EMBL" id="QDA58110.1"/>
    </source>
</evidence>
<dbReference type="GO" id="GO:0044718">
    <property type="term" value="P:siderophore transmembrane transport"/>
    <property type="evidence" value="ECO:0007669"/>
    <property type="project" value="TreeGrafter"/>
</dbReference>
<evidence type="ECO:0000259" key="9">
    <source>
        <dbReference type="Pfam" id="PF07715"/>
    </source>
</evidence>
<accession>A0A5B7ZT27</accession>
<dbReference type="PANTHER" id="PTHR30069">
    <property type="entry name" value="TONB-DEPENDENT OUTER MEMBRANE RECEPTOR"/>
    <property type="match status" value="1"/>
</dbReference>
<dbReference type="InterPro" id="IPR012910">
    <property type="entry name" value="Plug_dom"/>
</dbReference>
<keyword evidence="4 7" id="KW-0812">Transmembrane</keyword>
<proteinExistence type="inferred from homology"/>
<dbReference type="AlphaFoldDB" id="A0A5B7ZT27"/>
<evidence type="ECO:0000256" key="5">
    <source>
        <dbReference type="ARBA" id="ARBA00023136"/>
    </source>
</evidence>
<evidence type="ECO:0000259" key="10">
    <source>
        <dbReference type="Pfam" id="PF25183"/>
    </source>
</evidence>
<evidence type="ECO:0000313" key="12">
    <source>
        <dbReference type="Proteomes" id="UP000308149"/>
    </source>
</evidence>
<dbReference type="Pfam" id="PF25183">
    <property type="entry name" value="OMP_b-brl_4"/>
    <property type="match status" value="1"/>
</dbReference>
<dbReference type="SUPFAM" id="SSF56935">
    <property type="entry name" value="Porins"/>
    <property type="match status" value="1"/>
</dbReference>
<dbReference type="InterPro" id="IPR037066">
    <property type="entry name" value="Plug_dom_sf"/>
</dbReference>
<keyword evidence="6 7" id="KW-0998">Cell outer membrane</keyword>
<dbReference type="GO" id="GO:0009279">
    <property type="term" value="C:cell outer membrane"/>
    <property type="evidence" value="ECO:0007669"/>
    <property type="project" value="UniProtKB-SubCell"/>
</dbReference>
<feature type="domain" description="TonB-dependent receptor plug" evidence="9">
    <location>
        <begin position="376"/>
        <end position="474"/>
    </location>
</feature>
<feature type="compositionally biased region" description="Basic residues" evidence="8">
    <location>
        <begin position="55"/>
        <end position="67"/>
    </location>
</feature>
<dbReference type="Pfam" id="PF07715">
    <property type="entry name" value="Plug"/>
    <property type="match status" value="1"/>
</dbReference>
<evidence type="ECO:0000256" key="1">
    <source>
        <dbReference type="ARBA" id="ARBA00004571"/>
    </source>
</evidence>
<dbReference type="Proteomes" id="UP000308149">
    <property type="component" value="Chromosome"/>
</dbReference>
<comment type="similarity">
    <text evidence="7">Belongs to the TonB-dependent receptor family.</text>
</comment>
<evidence type="ECO:0000256" key="7">
    <source>
        <dbReference type="PROSITE-ProRule" id="PRU01360"/>
    </source>
</evidence>
<comment type="subcellular location">
    <subcellularLocation>
        <location evidence="1 7">Cell outer membrane</location>
        <topology evidence="1 7">Multi-pass membrane protein</topology>
    </subcellularLocation>
</comment>
<dbReference type="GO" id="GO:0015344">
    <property type="term" value="F:siderophore uptake transmembrane transporter activity"/>
    <property type="evidence" value="ECO:0007669"/>
    <property type="project" value="TreeGrafter"/>
</dbReference>
<evidence type="ECO:0000256" key="6">
    <source>
        <dbReference type="ARBA" id="ARBA00023237"/>
    </source>
</evidence>
<feature type="domain" description="TonB-dependent transporter Oar-like beta-barrel" evidence="10">
    <location>
        <begin position="551"/>
        <end position="1223"/>
    </location>
</feature>
<dbReference type="PROSITE" id="PS52016">
    <property type="entry name" value="TONB_DEPENDENT_REC_3"/>
    <property type="match status" value="1"/>
</dbReference>
<keyword evidence="5 7" id="KW-0472">Membrane</keyword>
<evidence type="ECO:0000256" key="4">
    <source>
        <dbReference type="ARBA" id="ARBA00022692"/>
    </source>
</evidence>
<evidence type="ECO:0000256" key="2">
    <source>
        <dbReference type="ARBA" id="ARBA00022448"/>
    </source>
</evidence>
<gene>
    <name evidence="11" type="ORF">FHQ07_12750</name>
</gene>
<evidence type="ECO:0000256" key="8">
    <source>
        <dbReference type="SAM" id="MobiDB-lite"/>
    </source>
</evidence>
<sequence length="1265" mass="137408">MRVELGGDRVQPRLRQLRLQFRRMPLLRMRAVEVQQRVRQPDHDPAEQEVVLQAGRHHVAPERRRRLVPADPRIQPVDEARAHEHDGHRRQHQDRASAQDLPAPDRVALHHPEQEHGERYPAPHADQIGAQFVLPRVGFARFEMPFDRLVGIQQPIGGPADQHHQPQHPAPAQCGRLRRLRDLVCAFHADTLPARPATRNAAGGVRGQRRAFRPRTLAAASPRGQLHAPQSLQFRKPGDIHMHASQRTNPCKRTALCLALAIGLGFAGLAPAQSNTAGAIYGRASQGDTVVIENAATGFRREIAVGADGGFRAPQTPSGSYTVTLRRADGSSQVRERVAVSVGTGTQIDFSTGDTTTLDAVTVRADAVNPVDVSSVESTTILSARQLAAIPVARDATSVALLAPGTVRGDAAFGNLASFGGSSVAENAYYVNGFNITNAFNNLAFAQIPFEAIAEQQVKTGGYGAEFGRSTGGVVNLITRRGTNEFSAGGAIYWTPSSLAGKTPDIHLDNGDLLEDNSKDQGEQSSIALWAGGALVKDRLFAYGLVQFARNQADAWGDVNAGVNTRTRTRSPTWLLKMDWNIAQDHLLELTSFSDVARATQTVHTNGEGALDRTGVLGTVHTEQGGTSHALKYTGYFGDDFTLSALYGYGKFSRSIYGIAANGIRQEWSGDIHAPDTGCPVVVDQRNSTLLGVTAAIHGCDFIGGTLGRPDAGDTRRQFRVDAEWQLGDHQLRFGYDADRFTSVAGGAVEGGQVWNYATIDPDGVPLNDDDIDFVVNVVFKNGATVDVDQRAFYIEDSWQVTPNFLAYAGLRWDSFENKNGNGQSYVSIDNQLGPRLGFAWDVNGDSSLKVFGNAGRYALPLTATVAIRGASASIFSQQLFFYDGVDPATGAPTGATPFTPVTYLNNEFGANKDPRTIASDNLQPMYQDEYILGFQKQIGDHWSLGLRTVFRDLRRAIDDNCDERAIYDWALDNGYVDPDGDPFEAPGDSTVPKEIAFINPGFTFCHLYNPGSDGIFNIDIDGNGTLEKVTIDAATLGPKAKRSYSAAEFFFEGHWDKLFLQGSYTWARSTGNTEGGVKSDIGQADTGTTQDFDYRELMLGANGPLPNDRKHTLKVFGNYELNDQWSVGGNLLVQSGRPINCFGVYGSDPLHYGASYFSCSDAPGTDADGDGVLDNGTQIVPRGSAGRTPWQRQLDLNVAWKPAFADGRLTFKLDVFNVFDSRTVTSVVETGETAQGSSLFDTVYGIPTGFQAPRSVRLMLQYAF</sequence>
<keyword evidence="12" id="KW-1185">Reference proteome</keyword>
<dbReference type="PANTHER" id="PTHR30069:SF46">
    <property type="entry name" value="OAR PROTEIN"/>
    <property type="match status" value="1"/>
</dbReference>
<dbReference type="EMBL" id="CP040871">
    <property type="protein sequence ID" value="QDA58110.1"/>
    <property type="molecule type" value="Genomic_DNA"/>
</dbReference>